<dbReference type="EMBL" id="RBAH01000006">
    <property type="protein sequence ID" value="RKN85065.1"/>
    <property type="molecule type" value="Genomic_DNA"/>
</dbReference>
<keyword evidence="2" id="KW-1185">Reference proteome</keyword>
<dbReference type="AlphaFoldDB" id="A0A3B0CH07"/>
<protein>
    <recommendedName>
        <fullName evidence="3">Adenosylcobinamide amidohydrolase</fullName>
    </recommendedName>
</protein>
<dbReference type="InterPro" id="IPR052209">
    <property type="entry name" value="CbiZ"/>
</dbReference>
<accession>A0A3B0CH07</accession>
<dbReference type="InterPro" id="IPR002808">
    <property type="entry name" value="AdoCbi_amidolase"/>
</dbReference>
<dbReference type="PANTHER" id="PTHR35336">
    <property type="entry name" value="ADENOSYLCOBINAMIDE AMIDOHYDROLASE"/>
    <property type="match status" value="1"/>
</dbReference>
<sequence>MGRRKRHRSQTEPEGGQAVPKLLYSAGCRTATRQESGGGIKEVAATGIRQCAGPFSGIRYKTVSAEGGDCVTITSDSPLLALNSSVWGGGFGRVHTLVNRQVPKSYMCDDPVQEMEQFLLSCGLDPAATAAMMTAAYVKDVGQCHMADGELQVSSWVTSGLGNTVRAGTTEGIDQLYPGTINAIVVVDGKLTEAAMANAIITVTEAKAAALQDLGILARNSEQTATGTSTDAVLVAATGRGEPIRYAGTATTVGYMIGKTVYEAMMHASTIYLKRGAY</sequence>
<name>A0A3B0CH07_9BACL</name>
<evidence type="ECO:0008006" key="3">
    <source>
        <dbReference type="Google" id="ProtNLM"/>
    </source>
</evidence>
<proteinExistence type="predicted"/>
<evidence type="ECO:0000313" key="2">
    <source>
        <dbReference type="Proteomes" id="UP000282311"/>
    </source>
</evidence>
<evidence type="ECO:0000313" key="1">
    <source>
        <dbReference type="EMBL" id="RKN85065.1"/>
    </source>
</evidence>
<dbReference type="Proteomes" id="UP000282311">
    <property type="component" value="Unassembled WGS sequence"/>
</dbReference>
<comment type="caution">
    <text evidence="1">The sequence shown here is derived from an EMBL/GenBank/DDBJ whole genome shotgun (WGS) entry which is preliminary data.</text>
</comment>
<dbReference type="Pfam" id="PF01955">
    <property type="entry name" value="CbiZ"/>
    <property type="match status" value="1"/>
</dbReference>
<organism evidence="1 2">
    <name type="scientific">Paenibacillus ginsengarvi</name>
    <dbReference type="NCBI Taxonomy" id="400777"/>
    <lineage>
        <taxon>Bacteria</taxon>
        <taxon>Bacillati</taxon>
        <taxon>Bacillota</taxon>
        <taxon>Bacilli</taxon>
        <taxon>Bacillales</taxon>
        <taxon>Paenibacillaceae</taxon>
        <taxon>Paenibacillus</taxon>
    </lineage>
</organism>
<reference evidence="1 2" key="1">
    <citation type="journal article" date="2007" name="Int. J. Syst. Evol. Microbiol.">
        <title>Paenibacillus ginsengarvi sp. nov., isolated from soil from ginseng cultivation.</title>
        <authorList>
            <person name="Yoon M.H."/>
            <person name="Ten L.N."/>
            <person name="Im W.T."/>
        </authorList>
    </citation>
    <scope>NUCLEOTIDE SEQUENCE [LARGE SCALE GENOMIC DNA]</scope>
    <source>
        <strain evidence="1 2">KCTC 13059</strain>
    </source>
</reference>
<gene>
    <name evidence="1" type="ORF">D7M11_11150</name>
</gene>
<dbReference type="PANTHER" id="PTHR35336:SF5">
    <property type="entry name" value="ADENOSYLCOBINAMIDE AMIDOHYDROLASE"/>
    <property type="match status" value="1"/>
</dbReference>